<dbReference type="Gene3D" id="2.130.10.80">
    <property type="entry name" value="Galactose oxidase/kelch, beta-propeller"/>
    <property type="match status" value="1"/>
</dbReference>
<accession>A0A411HF02</accession>
<keyword evidence="1" id="KW-0880">Kelch repeat</keyword>
<evidence type="ECO:0000313" key="4">
    <source>
        <dbReference type="EMBL" id="QBB69039.1"/>
    </source>
</evidence>
<proteinExistence type="predicted"/>
<dbReference type="PANTHER" id="PTHR46344">
    <property type="entry name" value="OS02G0202900 PROTEIN"/>
    <property type="match status" value="1"/>
</dbReference>
<evidence type="ECO:0000313" key="5">
    <source>
        <dbReference type="Proteomes" id="UP000291562"/>
    </source>
</evidence>
<dbReference type="InterPro" id="IPR006652">
    <property type="entry name" value="Kelch_1"/>
</dbReference>
<keyword evidence="3" id="KW-0732">Signal</keyword>
<sequence>MNALARWSLKTLSGWALLWIALTFSASAGAVTNAWEATGLLTTPRYLHTATLLPSGKVLVAGGSNTSRLASAELYDPATNTWGSVSALTTARYAHTATLLPSGKVLVAGGRTPAVILSPVPSCTIRPATRGLPRHRSRPRGIFTLPPYCPRARCWWRGDTLTSTALSAVPSCTIRRAIAGPARVRSRPRGTRTLPPCCPRARCWWRGDQRPKSPRQCRAV</sequence>
<evidence type="ECO:0000256" key="2">
    <source>
        <dbReference type="ARBA" id="ARBA00022737"/>
    </source>
</evidence>
<keyword evidence="2" id="KW-0677">Repeat</keyword>
<evidence type="ECO:0000256" key="1">
    <source>
        <dbReference type="ARBA" id="ARBA00022441"/>
    </source>
</evidence>
<reference evidence="4 5" key="1">
    <citation type="submission" date="2019-01" db="EMBL/GenBank/DDBJ databases">
        <title>Pseudolysobacter antarctica gen. nov., sp. nov., isolated from Fildes Peninsula, Antarctica.</title>
        <authorList>
            <person name="Wei Z."/>
            <person name="Peng F."/>
        </authorList>
    </citation>
    <scope>NUCLEOTIDE SEQUENCE [LARGE SCALE GENOMIC DNA]</scope>
    <source>
        <strain evidence="4 5">AQ6-296</strain>
    </source>
</reference>
<gene>
    <name evidence="4" type="ORF">ELE36_00825</name>
</gene>
<keyword evidence="5" id="KW-1185">Reference proteome</keyword>
<dbReference type="KEGG" id="xbc:ELE36_00825"/>
<feature type="signal peptide" evidence="3">
    <location>
        <begin position="1"/>
        <end position="28"/>
    </location>
</feature>
<dbReference type="SMART" id="SM00612">
    <property type="entry name" value="Kelch"/>
    <property type="match status" value="1"/>
</dbReference>
<dbReference type="InterPro" id="IPR015915">
    <property type="entry name" value="Kelch-typ_b-propeller"/>
</dbReference>
<organism evidence="4 5">
    <name type="scientific">Pseudolysobacter antarcticus</name>
    <dbReference type="NCBI Taxonomy" id="2511995"/>
    <lineage>
        <taxon>Bacteria</taxon>
        <taxon>Pseudomonadati</taxon>
        <taxon>Pseudomonadota</taxon>
        <taxon>Gammaproteobacteria</taxon>
        <taxon>Lysobacterales</taxon>
        <taxon>Rhodanobacteraceae</taxon>
        <taxon>Pseudolysobacter</taxon>
    </lineage>
</organism>
<dbReference type="SUPFAM" id="SSF117281">
    <property type="entry name" value="Kelch motif"/>
    <property type="match status" value="1"/>
</dbReference>
<dbReference type="AlphaFoldDB" id="A0A411HF02"/>
<evidence type="ECO:0008006" key="6">
    <source>
        <dbReference type="Google" id="ProtNLM"/>
    </source>
</evidence>
<feature type="chain" id="PRO_5018972179" description="Kelch-like protein" evidence="3">
    <location>
        <begin position="29"/>
        <end position="220"/>
    </location>
</feature>
<dbReference type="EMBL" id="CP035704">
    <property type="protein sequence ID" value="QBB69039.1"/>
    <property type="molecule type" value="Genomic_DNA"/>
</dbReference>
<name>A0A411HF02_9GAMM</name>
<dbReference type="Pfam" id="PF01344">
    <property type="entry name" value="Kelch_1"/>
    <property type="match status" value="1"/>
</dbReference>
<evidence type="ECO:0000256" key="3">
    <source>
        <dbReference type="SAM" id="SignalP"/>
    </source>
</evidence>
<dbReference type="InterPro" id="IPR037293">
    <property type="entry name" value="Gal_Oxidase_central_sf"/>
</dbReference>
<dbReference type="Proteomes" id="UP000291562">
    <property type="component" value="Chromosome"/>
</dbReference>
<protein>
    <recommendedName>
        <fullName evidence="6">Kelch-like protein</fullName>
    </recommendedName>
</protein>
<dbReference type="PANTHER" id="PTHR46344:SF27">
    <property type="entry name" value="KELCH REPEAT SUPERFAMILY PROTEIN"/>
    <property type="match status" value="1"/>
</dbReference>
<dbReference type="OrthoDB" id="7030285at2"/>